<protein>
    <submittedName>
        <fullName evidence="1">Uncharacterized protein</fullName>
    </submittedName>
</protein>
<dbReference type="Proteomes" id="UP000499080">
    <property type="component" value="Unassembled WGS sequence"/>
</dbReference>
<accession>A0A4Y2GT66</accession>
<keyword evidence="2" id="KW-1185">Reference proteome</keyword>
<evidence type="ECO:0000313" key="1">
    <source>
        <dbReference type="EMBL" id="GBM56121.1"/>
    </source>
</evidence>
<sequence length="90" mass="10098">MLGFRNPDPFQVFVPPRKMRILILIFRDLRKACPGTSNLNWTCLISKTKVDDLPIPPKSIIEPETPLAKRVSPSPSNLGSLFNFINHAVA</sequence>
<name>A0A4Y2GT66_ARAVE</name>
<proteinExistence type="predicted"/>
<evidence type="ECO:0000313" key="2">
    <source>
        <dbReference type="Proteomes" id="UP000499080"/>
    </source>
</evidence>
<comment type="caution">
    <text evidence="1">The sequence shown here is derived from an EMBL/GenBank/DDBJ whole genome shotgun (WGS) entry which is preliminary data.</text>
</comment>
<organism evidence="1 2">
    <name type="scientific">Araneus ventricosus</name>
    <name type="common">Orbweaver spider</name>
    <name type="synonym">Epeira ventricosa</name>
    <dbReference type="NCBI Taxonomy" id="182803"/>
    <lineage>
        <taxon>Eukaryota</taxon>
        <taxon>Metazoa</taxon>
        <taxon>Ecdysozoa</taxon>
        <taxon>Arthropoda</taxon>
        <taxon>Chelicerata</taxon>
        <taxon>Arachnida</taxon>
        <taxon>Araneae</taxon>
        <taxon>Araneomorphae</taxon>
        <taxon>Entelegynae</taxon>
        <taxon>Araneoidea</taxon>
        <taxon>Araneidae</taxon>
        <taxon>Araneus</taxon>
    </lineage>
</organism>
<dbReference type="EMBL" id="BGPR01001530">
    <property type="protein sequence ID" value="GBM56121.1"/>
    <property type="molecule type" value="Genomic_DNA"/>
</dbReference>
<dbReference type="AlphaFoldDB" id="A0A4Y2GT66"/>
<gene>
    <name evidence="1" type="ORF">AVEN_168438_1</name>
</gene>
<reference evidence="1 2" key="1">
    <citation type="journal article" date="2019" name="Sci. Rep.">
        <title>Orb-weaving spider Araneus ventricosus genome elucidates the spidroin gene catalogue.</title>
        <authorList>
            <person name="Kono N."/>
            <person name="Nakamura H."/>
            <person name="Ohtoshi R."/>
            <person name="Moran D.A.P."/>
            <person name="Shinohara A."/>
            <person name="Yoshida Y."/>
            <person name="Fujiwara M."/>
            <person name="Mori M."/>
            <person name="Tomita M."/>
            <person name="Arakawa K."/>
        </authorList>
    </citation>
    <scope>NUCLEOTIDE SEQUENCE [LARGE SCALE GENOMIC DNA]</scope>
</reference>